<evidence type="ECO:0008006" key="5">
    <source>
        <dbReference type="Google" id="ProtNLM"/>
    </source>
</evidence>
<comment type="caution">
    <text evidence="3">The sequence shown here is derived from an EMBL/GenBank/DDBJ whole genome shotgun (WGS) entry which is preliminary data.</text>
</comment>
<proteinExistence type="predicted"/>
<evidence type="ECO:0000313" key="4">
    <source>
        <dbReference type="Proteomes" id="UP000193622"/>
    </source>
</evidence>
<feature type="compositionally biased region" description="Basic and acidic residues" evidence="1">
    <location>
        <begin position="95"/>
        <end position="106"/>
    </location>
</feature>
<feature type="signal peptide" evidence="2">
    <location>
        <begin position="1"/>
        <end position="32"/>
    </location>
</feature>
<evidence type="ECO:0000256" key="1">
    <source>
        <dbReference type="SAM" id="MobiDB-lite"/>
    </source>
</evidence>
<dbReference type="Gene3D" id="2.120.10.30">
    <property type="entry name" value="TolB, C-terminal domain"/>
    <property type="match status" value="1"/>
</dbReference>
<feature type="compositionally biased region" description="Low complexity" evidence="1">
    <location>
        <begin position="182"/>
        <end position="201"/>
    </location>
</feature>
<keyword evidence="2" id="KW-0732">Signal</keyword>
<evidence type="ECO:0000313" key="3">
    <source>
        <dbReference type="EMBL" id="ORV93043.1"/>
    </source>
</evidence>
<protein>
    <recommendedName>
        <fullName evidence="5">SMP-30/Gluconolactonase/LRE-like region domain-containing protein</fullName>
    </recommendedName>
</protein>
<feature type="region of interest" description="Disordered" evidence="1">
    <location>
        <begin position="34"/>
        <end position="160"/>
    </location>
</feature>
<accession>A0A1X1X2R7</accession>
<name>A0A1X1X2R7_MYCIR</name>
<evidence type="ECO:0000256" key="2">
    <source>
        <dbReference type="SAM" id="SignalP"/>
    </source>
</evidence>
<feature type="chain" id="PRO_5012439696" description="SMP-30/Gluconolactonase/LRE-like region domain-containing protein" evidence="2">
    <location>
        <begin position="33"/>
        <end position="758"/>
    </location>
</feature>
<dbReference type="InterPro" id="IPR011042">
    <property type="entry name" value="6-blade_b-propeller_TolB-like"/>
</dbReference>
<dbReference type="EMBL" id="LQPC01000002">
    <property type="protein sequence ID" value="ORV93043.1"/>
    <property type="molecule type" value="Genomic_DNA"/>
</dbReference>
<dbReference type="AlphaFoldDB" id="A0A1X1X2R7"/>
<organism evidence="3 4">
    <name type="scientific">Mycolicibacterium iranicum</name>
    <name type="common">Mycobacterium iranicum</name>
    <dbReference type="NCBI Taxonomy" id="912594"/>
    <lineage>
        <taxon>Bacteria</taxon>
        <taxon>Bacillati</taxon>
        <taxon>Actinomycetota</taxon>
        <taxon>Actinomycetes</taxon>
        <taxon>Mycobacteriales</taxon>
        <taxon>Mycobacteriaceae</taxon>
        <taxon>Mycolicibacterium</taxon>
    </lineage>
</organism>
<feature type="region of interest" description="Disordered" evidence="1">
    <location>
        <begin position="179"/>
        <end position="213"/>
    </location>
</feature>
<reference evidence="3 4" key="1">
    <citation type="submission" date="2016-01" db="EMBL/GenBank/DDBJ databases">
        <title>The new phylogeny of the genus Mycobacterium.</title>
        <authorList>
            <person name="Tarcisio F."/>
            <person name="Conor M."/>
            <person name="Antonella G."/>
            <person name="Elisabetta G."/>
            <person name="Giulia F.S."/>
            <person name="Sara T."/>
            <person name="Anna F."/>
            <person name="Clotilde B."/>
            <person name="Roberto B."/>
            <person name="Veronica D.S."/>
            <person name="Fabio R."/>
            <person name="Monica P."/>
            <person name="Olivier J."/>
            <person name="Enrico T."/>
            <person name="Nicola S."/>
        </authorList>
    </citation>
    <scope>NUCLEOTIDE SEQUENCE [LARGE SCALE GENOMIC DNA]</scope>
    <source>
        <strain evidence="3 4">DSM 45541</strain>
    </source>
</reference>
<dbReference type="SUPFAM" id="SSF82171">
    <property type="entry name" value="DPP6 N-terminal domain-like"/>
    <property type="match status" value="1"/>
</dbReference>
<gene>
    <name evidence="3" type="ORF">AWC12_01165</name>
</gene>
<feature type="compositionally biased region" description="Basic and acidic residues" evidence="1">
    <location>
        <begin position="56"/>
        <end position="68"/>
    </location>
</feature>
<dbReference type="Proteomes" id="UP000193622">
    <property type="component" value="Unassembled WGS sequence"/>
</dbReference>
<sequence length="758" mass="78100">MVSVKHVGRVGALAVALGIGSVVVAVPAVAWAQPDGGASADASDKPTDSSRGTTKTPDKPSRSAKSDDTEGAASRISTAETDRGAAPHSSGRGKRAAEEREAERAAAENISDEVDAVESTSSVTGEEEFEPQAPTNSTVVKPLFTPGAATQDPGKPEAPGASSVLLTVLASARRSFDERTAEANTAATESSISQSAAEAASPPIPGSAYQSPVIAPDGTRYQVTNGGSTTRVNILDGDGQVIATSEEIQGVGTAYADAVLRPDGTLIVVTSTNRRTNSIVSAVDSEGNVTRLATLIGATDTPVTVGADGALYFKTEIVPFSPFADPIEYRFVRISENNFVRSYSYDTQMELKSDGTVHLVSSRFGFSTLRTINPSGWTRSTLLPFGSDPSAPILGQDGAVYVTAGVRGLFGSKTTRVYTIDGDSRTVRSIVGLPGETVVTSDGIHLETFTFDGSTDDGTGTTYLSAITASTIATSDAIEGRIAGFQVSAGGTIYAPISDPSADETAVAVVNSDGSVDTVVLPGRLVMRDRSIRGGGMQSAEDLGYVNYTVDDVEYVAVLGPNGTVVRTIELPQGATGGTVFFGPDGAAYELLEYLTPGNYISRQILALSTETYTPNVPGAPFGADDVVFGPDGVGYLLVGTSGDYGIDIVGFNAAGDTVIPPSGLDRPHVQYTSRGEREVLAFGPDGIAYLTNWGPVAAGVYALTSTGAQKVADLEYSQLGIANLPTFGPDGTGYVATTGTQSEGGFATTVTTFSPPA</sequence>